<evidence type="ECO:0000256" key="4">
    <source>
        <dbReference type="ARBA" id="ARBA00023027"/>
    </source>
</evidence>
<evidence type="ECO:0000256" key="1">
    <source>
        <dbReference type="ARBA" id="ARBA00022679"/>
    </source>
</evidence>
<dbReference type="InterPro" id="IPR017437">
    <property type="entry name" value="ATP-NAD_kinase_PpnK-typ_C"/>
</dbReference>
<dbReference type="InterPro" id="IPR016064">
    <property type="entry name" value="NAD/diacylglycerol_kinase_sf"/>
</dbReference>
<dbReference type="HAMAP" id="MF_00361">
    <property type="entry name" value="NAD_kinase"/>
    <property type="match status" value="1"/>
</dbReference>
<comment type="subcellular location">
    <subcellularLocation>
        <location evidence="6">Cytoplasm</location>
    </subcellularLocation>
</comment>
<feature type="binding site" evidence="6">
    <location>
        <begin position="111"/>
        <end position="112"/>
    </location>
    <ligand>
        <name>NAD(+)</name>
        <dbReference type="ChEBI" id="CHEBI:57540"/>
    </ligand>
</feature>
<comment type="caution">
    <text evidence="6">Lacks conserved residue(s) required for the propagation of feature annotation.</text>
</comment>
<evidence type="ECO:0000256" key="5">
    <source>
        <dbReference type="ARBA" id="ARBA00047925"/>
    </source>
</evidence>
<dbReference type="GO" id="GO:0006741">
    <property type="term" value="P:NADP+ biosynthetic process"/>
    <property type="evidence" value="ECO:0007669"/>
    <property type="project" value="UniProtKB-UniRule"/>
</dbReference>
<feature type="binding site" evidence="6">
    <location>
        <position position="149"/>
    </location>
    <ligand>
        <name>NAD(+)</name>
        <dbReference type="ChEBI" id="CHEBI:57540"/>
    </ligand>
</feature>
<feature type="binding site" evidence="6">
    <location>
        <begin position="41"/>
        <end position="42"/>
    </location>
    <ligand>
        <name>NAD(+)</name>
        <dbReference type="ChEBI" id="CHEBI:57540"/>
    </ligand>
</feature>
<dbReference type="PANTHER" id="PTHR20275">
    <property type="entry name" value="NAD KINASE"/>
    <property type="match status" value="1"/>
</dbReference>
<gene>
    <name evidence="6" type="primary">nadK</name>
    <name evidence="7" type="ORF">C8D91_2071</name>
</gene>
<comment type="function">
    <text evidence="6">Involved in the regulation of the intracellular balance of NAD and NADP, and is a key enzyme in the biosynthesis of NADP. Catalyzes specifically the phosphorylation on 2'-hydroxyl of the adenosine moiety of NAD to yield NADP.</text>
</comment>
<evidence type="ECO:0000256" key="6">
    <source>
        <dbReference type="HAMAP-Rule" id="MF_00361"/>
    </source>
</evidence>
<dbReference type="Gene3D" id="2.60.200.30">
    <property type="entry name" value="Probable inorganic polyphosphate/atp-NAD kinase, domain 2"/>
    <property type="match status" value="1"/>
</dbReference>
<dbReference type="AlphaFoldDB" id="A0A4R6XJ36"/>
<keyword evidence="2 6" id="KW-0418">Kinase</keyword>
<feature type="active site" description="Proton acceptor" evidence="6">
    <location>
        <position position="41"/>
    </location>
</feature>
<dbReference type="PANTHER" id="PTHR20275:SF0">
    <property type="entry name" value="NAD KINASE"/>
    <property type="match status" value="1"/>
</dbReference>
<dbReference type="EMBL" id="SNZB01000004">
    <property type="protein sequence ID" value="TDR19515.1"/>
    <property type="molecule type" value="Genomic_DNA"/>
</dbReference>
<proteinExistence type="inferred from homology"/>
<dbReference type="GO" id="GO:0019674">
    <property type="term" value="P:NAD+ metabolic process"/>
    <property type="evidence" value="ECO:0007669"/>
    <property type="project" value="InterPro"/>
</dbReference>
<dbReference type="NCBIfam" id="NF003406">
    <property type="entry name" value="PRK04761.1"/>
    <property type="match status" value="1"/>
</dbReference>
<dbReference type="Proteomes" id="UP000295724">
    <property type="component" value="Unassembled WGS sequence"/>
</dbReference>
<dbReference type="GO" id="GO:0005524">
    <property type="term" value="F:ATP binding"/>
    <property type="evidence" value="ECO:0007669"/>
    <property type="project" value="UniProtKB-KW"/>
</dbReference>
<dbReference type="Pfam" id="PF20143">
    <property type="entry name" value="NAD_kinase_C"/>
    <property type="match status" value="1"/>
</dbReference>
<keyword evidence="4 6" id="KW-0520">NAD</keyword>
<evidence type="ECO:0000313" key="7">
    <source>
        <dbReference type="EMBL" id="TDR19515.1"/>
    </source>
</evidence>
<keyword evidence="6" id="KW-0067">ATP-binding</keyword>
<dbReference type="GO" id="GO:0005737">
    <property type="term" value="C:cytoplasm"/>
    <property type="evidence" value="ECO:0007669"/>
    <property type="project" value="UniProtKB-SubCell"/>
</dbReference>
<comment type="caution">
    <text evidence="7">The sequence shown here is derived from an EMBL/GenBank/DDBJ whole genome shotgun (WGS) entry which is preliminary data.</text>
</comment>
<dbReference type="InterPro" id="IPR002504">
    <property type="entry name" value="NADK"/>
</dbReference>
<keyword evidence="6" id="KW-0547">Nucleotide-binding</keyword>
<dbReference type="Pfam" id="PF01513">
    <property type="entry name" value="NAD_kinase"/>
    <property type="match status" value="1"/>
</dbReference>
<evidence type="ECO:0000256" key="2">
    <source>
        <dbReference type="ARBA" id="ARBA00022777"/>
    </source>
</evidence>
<keyword evidence="6" id="KW-0963">Cytoplasm</keyword>
<dbReference type="SUPFAM" id="SSF111331">
    <property type="entry name" value="NAD kinase/diacylglycerol kinase-like"/>
    <property type="match status" value="1"/>
</dbReference>
<name>A0A4R6XJ36_9GAMM</name>
<comment type="catalytic activity">
    <reaction evidence="5 6">
        <text>NAD(+) + ATP = ADP + NADP(+) + H(+)</text>
        <dbReference type="Rhea" id="RHEA:18629"/>
        <dbReference type="ChEBI" id="CHEBI:15378"/>
        <dbReference type="ChEBI" id="CHEBI:30616"/>
        <dbReference type="ChEBI" id="CHEBI:57540"/>
        <dbReference type="ChEBI" id="CHEBI:58349"/>
        <dbReference type="ChEBI" id="CHEBI:456216"/>
        <dbReference type="EC" id="2.7.1.23"/>
    </reaction>
</comment>
<dbReference type="GO" id="GO:0003951">
    <property type="term" value="F:NAD+ kinase activity"/>
    <property type="evidence" value="ECO:0007669"/>
    <property type="project" value="UniProtKB-UniRule"/>
</dbReference>
<dbReference type="InterPro" id="IPR017438">
    <property type="entry name" value="ATP-NAD_kinase_N"/>
</dbReference>
<comment type="similarity">
    <text evidence="6">Belongs to the NAD kinase family.</text>
</comment>
<keyword evidence="8" id="KW-1185">Reference proteome</keyword>
<dbReference type="RefSeq" id="WP_211337044.1">
    <property type="nucleotide sequence ID" value="NZ_SNZB01000004.1"/>
</dbReference>
<keyword evidence="3 6" id="KW-0521">NADP</keyword>
<feature type="binding site" evidence="6">
    <location>
        <position position="141"/>
    </location>
    <ligand>
        <name>NAD(+)</name>
        <dbReference type="ChEBI" id="CHEBI:57540"/>
    </ligand>
</feature>
<comment type="cofactor">
    <cofactor evidence="6">
        <name>a divalent metal cation</name>
        <dbReference type="ChEBI" id="CHEBI:60240"/>
    </cofactor>
</comment>
<organism evidence="7 8">
    <name type="scientific">Marinicella litoralis</name>
    <dbReference type="NCBI Taxonomy" id="644220"/>
    <lineage>
        <taxon>Bacteria</taxon>
        <taxon>Pseudomonadati</taxon>
        <taxon>Pseudomonadota</taxon>
        <taxon>Gammaproteobacteria</taxon>
        <taxon>Lysobacterales</taxon>
        <taxon>Marinicellaceae</taxon>
        <taxon>Marinicella</taxon>
    </lineage>
</organism>
<dbReference type="GO" id="GO:0046872">
    <property type="term" value="F:metal ion binding"/>
    <property type="evidence" value="ECO:0007669"/>
    <property type="project" value="UniProtKB-UniRule"/>
</dbReference>
<sequence>MKLAFLASQAPKSQNSLKQLVKTYGQCDADSADVIVVLGGDGFMLQCLHQYMHHETPVFGLRRGTVGFLMNDFSVKNLPDRINQAKNTVLHPLSMQAETISGERVSSLAINEVSLLRQTKQSAHIEIQINGQSKIDNLVGDGVMVATPAGSTAYNLSAHGPVIPLGSDILALTPISPFRPRRWRGAIIPSHAEVTFVIKSHEKRPVSATADNTEVRDVMQVEIKEAKNIKINALYDAKHNLEDRIINEQFS</sequence>
<dbReference type="GO" id="GO:0051287">
    <property type="term" value="F:NAD binding"/>
    <property type="evidence" value="ECO:0007669"/>
    <property type="project" value="UniProtKB-ARBA"/>
</dbReference>
<evidence type="ECO:0000256" key="3">
    <source>
        <dbReference type="ARBA" id="ARBA00022857"/>
    </source>
</evidence>
<dbReference type="Gene3D" id="3.40.50.10330">
    <property type="entry name" value="Probable inorganic polyphosphate/atp-NAD kinase, domain 1"/>
    <property type="match status" value="1"/>
</dbReference>
<keyword evidence="1 6" id="KW-0808">Transferase</keyword>
<evidence type="ECO:0000313" key="8">
    <source>
        <dbReference type="Proteomes" id="UP000295724"/>
    </source>
</evidence>
<reference evidence="7 8" key="1">
    <citation type="submission" date="2019-03" db="EMBL/GenBank/DDBJ databases">
        <title>Genomic Encyclopedia of Type Strains, Phase IV (KMG-IV): sequencing the most valuable type-strain genomes for metagenomic binning, comparative biology and taxonomic classification.</title>
        <authorList>
            <person name="Goeker M."/>
        </authorList>
    </citation>
    <scope>NUCLEOTIDE SEQUENCE [LARGE SCALE GENOMIC DNA]</scope>
    <source>
        <strain evidence="7 8">DSM 25488</strain>
    </source>
</reference>
<accession>A0A4R6XJ36</accession>
<feature type="binding site" evidence="6">
    <location>
        <begin position="152"/>
        <end position="157"/>
    </location>
    <ligand>
        <name>NAD(+)</name>
        <dbReference type="ChEBI" id="CHEBI:57540"/>
    </ligand>
</feature>
<dbReference type="EC" id="2.7.1.23" evidence="6"/>
<protein>
    <recommendedName>
        <fullName evidence="6">NAD kinase</fullName>
        <ecNumber evidence="6">2.7.1.23</ecNumber>
    </recommendedName>
    <alternativeName>
        <fullName evidence="6">ATP-dependent NAD kinase</fullName>
    </alternativeName>
</protein>